<comment type="caution">
    <text evidence="1">The sequence shown here is derived from an EMBL/GenBank/DDBJ whole genome shotgun (WGS) entry which is preliminary data.</text>
</comment>
<keyword evidence="2" id="KW-1185">Reference proteome</keyword>
<proteinExistence type="predicted"/>
<dbReference type="EMBL" id="BKAR01000002">
    <property type="protein sequence ID" value="GEP83645.1"/>
    <property type="molecule type" value="Genomic_DNA"/>
</dbReference>
<sequence length="113" mass="13042">MNKVWSLMILDKINPNDLFPTEQVECSVLGKMAYPINGEVKVFEAAYIATNERLILNVDMAGEFYYRNIGYNEIQNVKLTTDALDITFEIGTFTLKDFNFEEAEQFVDNIQNK</sequence>
<reference evidence="1 2" key="1">
    <citation type="submission" date="2019-07" db="EMBL/GenBank/DDBJ databases">
        <title>Whole genome shotgun sequence of Staphylococcus piscifermentans NBRC 109625.</title>
        <authorList>
            <person name="Hosoyama A."/>
            <person name="Uohara A."/>
            <person name="Ohji S."/>
            <person name="Ichikawa N."/>
        </authorList>
    </citation>
    <scope>NUCLEOTIDE SEQUENCE [LARGE SCALE GENOMIC DNA]</scope>
    <source>
        <strain evidence="1 2">NBRC 109625</strain>
    </source>
</reference>
<evidence type="ECO:0000313" key="2">
    <source>
        <dbReference type="Proteomes" id="UP000321736"/>
    </source>
</evidence>
<evidence type="ECO:0000313" key="1">
    <source>
        <dbReference type="EMBL" id="GEP83645.1"/>
    </source>
</evidence>
<gene>
    <name evidence="1" type="ORF">SPI02_02300</name>
</gene>
<protein>
    <recommendedName>
        <fullName evidence="3">YokE-like PH domain-containing protein</fullName>
    </recommendedName>
</protein>
<dbReference type="AlphaFoldDB" id="A0A512QJM3"/>
<dbReference type="Proteomes" id="UP000321736">
    <property type="component" value="Unassembled WGS sequence"/>
</dbReference>
<name>A0A512QJM3_9STAP</name>
<organism evidence="1 2">
    <name type="scientific">Staphylococcus piscifermentans</name>
    <dbReference type="NCBI Taxonomy" id="70258"/>
    <lineage>
        <taxon>Bacteria</taxon>
        <taxon>Bacillati</taxon>
        <taxon>Bacillota</taxon>
        <taxon>Bacilli</taxon>
        <taxon>Bacillales</taxon>
        <taxon>Staphylococcaceae</taxon>
        <taxon>Staphylococcus</taxon>
    </lineage>
</organism>
<evidence type="ECO:0008006" key="3">
    <source>
        <dbReference type="Google" id="ProtNLM"/>
    </source>
</evidence>
<accession>A0A512QJM3</accession>